<dbReference type="SUPFAM" id="SSF48452">
    <property type="entry name" value="TPR-like"/>
    <property type="match status" value="1"/>
</dbReference>
<dbReference type="InterPro" id="IPR033985">
    <property type="entry name" value="SusD-like_N"/>
</dbReference>
<protein>
    <submittedName>
        <fullName evidence="8">RagB/SusD family nutrient uptake outer membrane protein</fullName>
    </submittedName>
</protein>
<keyword evidence="3" id="KW-0732">Signal</keyword>
<dbReference type="Pfam" id="PF14322">
    <property type="entry name" value="SusD-like_3"/>
    <property type="match status" value="1"/>
</dbReference>
<evidence type="ECO:0000256" key="3">
    <source>
        <dbReference type="ARBA" id="ARBA00022729"/>
    </source>
</evidence>
<dbReference type="RefSeq" id="WP_380919377.1">
    <property type="nucleotide sequence ID" value="NZ_JBHUPE010000004.1"/>
</dbReference>
<evidence type="ECO:0000256" key="2">
    <source>
        <dbReference type="ARBA" id="ARBA00006275"/>
    </source>
</evidence>
<name>A0ABW5YTP4_9SPHI</name>
<evidence type="ECO:0000313" key="9">
    <source>
        <dbReference type="Proteomes" id="UP001597509"/>
    </source>
</evidence>
<keyword evidence="9" id="KW-1185">Reference proteome</keyword>
<keyword evidence="5" id="KW-0998">Cell outer membrane</keyword>
<sequence>MMKRIKQYMFMVIVAFFSISCSNFLDLKPDQKMAIPESLEHCELLLNDYTTMNTGYPTLGEIANDDYFLKTADWLSLSEFEEKQSYIWALDMINLNNQWQNSYKVVYLSNQILDVVRKQDPNLDAQKYSNVLGAAHFFRAFAFHQVATTFTLPYRESTAAQEMGIPLRLKPEMDYKSVRTSLKESYDQIISDYKVAIANLPISVALKGRPQKGTAYAGLARVYLEIQDYAQAYLYADSCLQLQYELLNYKELNASAGFPIARFNKEVLFPATGLYTPILSQYVARVDSNLYLEYGLHDYRKGLFFQPNDTDLGTYGFKGSYNNSDAQPFVGLTTSEVYLIRAESAVRIGKVNQALSDINMLLKNRIDANYFTAIVETNPERLLRIILAERRKELIFRGQRWSDLKRLNQDERFKKTLVRVIDGKEYRLEPNSLKYAHLIPELVISESGMPQNKR</sequence>
<accession>A0ABW5YTP4</accession>
<evidence type="ECO:0000256" key="4">
    <source>
        <dbReference type="ARBA" id="ARBA00023136"/>
    </source>
</evidence>
<evidence type="ECO:0000256" key="5">
    <source>
        <dbReference type="ARBA" id="ARBA00023237"/>
    </source>
</evidence>
<dbReference type="PROSITE" id="PS51257">
    <property type="entry name" value="PROKAR_LIPOPROTEIN"/>
    <property type="match status" value="1"/>
</dbReference>
<evidence type="ECO:0000313" key="8">
    <source>
        <dbReference type="EMBL" id="MFD2903808.1"/>
    </source>
</evidence>
<feature type="domain" description="RagB/SusD" evidence="6">
    <location>
        <begin position="327"/>
        <end position="414"/>
    </location>
</feature>
<dbReference type="InterPro" id="IPR012944">
    <property type="entry name" value="SusD_RagB_dom"/>
</dbReference>
<organism evidence="8 9">
    <name type="scientific">Sphingobacterium anhuiense</name>
    <dbReference type="NCBI Taxonomy" id="493780"/>
    <lineage>
        <taxon>Bacteria</taxon>
        <taxon>Pseudomonadati</taxon>
        <taxon>Bacteroidota</taxon>
        <taxon>Sphingobacteriia</taxon>
        <taxon>Sphingobacteriales</taxon>
        <taxon>Sphingobacteriaceae</taxon>
        <taxon>Sphingobacterium</taxon>
    </lineage>
</organism>
<comment type="similarity">
    <text evidence="2">Belongs to the SusD family.</text>
</comment>
<dbReference type="EMBL" id="JBHUPE010000004">
    <property type="protein sequence ID" value="MFD2903808.1"/>
    <property type="molecule type" value="Genomic_DNA"/>
</dbReference>
<keyword evidence="4" id="KW-0472">Membrane</keyword>
<reference evidence="9" key="1">
    <citation type="journal article" date="2019" name="Int. J. Syst. Evol. Microbiol.">
        <title>The Global Catalogue of Microorganisms (GCM) 10K type strain sequencing project: providing services to taxonomists for standard genome sequencing and annotation.</title>
        <authorList>
            <consortium name="The Broad Institute Genomics Platform"/>
            <consortium name="The Broad Institute Genome Sequencing Center for Infectious Disease"/>
            <person name="Wu L."/>
            <person name="Ma J."/>
        </authorList>
    </citation>
    <scope>NUCLEOTIDE SEQUENCE [LARGE SCALE GENOMIC DNA]</scope>
    <source>
        <strain evidence="9">KCTC 22209</strain>
    </source>
</reference>
<dbReference type="Pfam" id="PF07980">
    <property type="entry name" value="SusD_RagB"/>
    <property type="match status" value="1"/>
</dbReference>
<comment type="caution">
    <text evidence="8">The sequence shown here is derived from an EMBL/GenBank/DDBJ whole genome shotgun (WGS) entry which is preliminary data.</text>
</comment>
<proteinExistence type="inferred from homology"/>
<dbReference type="Gene3D" id="1.25.40.390">
    <property type="match status" value="1"/>
</dbReference>
<evidence type="ECO:0000256" key="1">
    <source>
        <dbReference type="ARBA" id="ARBA00004442"/>
    </source>
</evidence>
<feature type="domain" description="SusD-like N-terminal" evidence="7">
    <location>
        <begin position="23"/>
        <end position="224"/>
    </location>
</feature>
<dbReference type="InterPro" id="IPR011990">
    <property type="entry name" value="TPR-like_helical_dom_sf"/>
</dbReference>
<evidence type="ECO:0000259" key="6">
    <source>
        <dbReference type="Pfam" id="PF07980"/>
    </source>
</evidence>
<evidence type="ECO:0000259" key="7">
    <source>
        <dbReference type="Pfam" id="PF14322"/>
    </source>
</evidence>
<comment type="subcellular location">
    <subcellularLocation>
        <location evidence="1">Cell outer membrane</location>
    </subcellularLocation>
</comment>
<dbReference type="Proteomes" id="UP001597509">
    <property type="component" value="Unassembled WGS sequence"/>
</dbReference>
<gene>
    <name evidence="8" type="ORF">ACFS6I_07735</name>
</gene>